<evidence type="ECO:0000256" key="5">
    <source>
        <dbReference type="ARBA" id="ARBA00022553"/>
    </source>
</evidence>
<dbReference type="GO" id="GO:0000155">
    <property type="term" value="F:phosphorelay sensor kinase activity"/>
    <property type="evidence" value="ECO:0007669"/>
    <property type="project" value="InterPro"/>
</dbReference>
<evidence type="ECO:0000313" key="16">
    <source>
        <dbReference type="Proteomes" id="UP001139150"/>
    </source>
</evidence>
<evidence type="ECO:0000256" key="3">
    <source>
        <dbReference type="ARBA" id="ARBA00012438"/>
    </source>
</evidence>
<evidence type="ECO:0000256" key="10">
    <source>
        <dbReference type="ARBA" id="ARBA00023012"/>
    </source>
</evidence>
<keyword evidence="5" id="KW-0597">Phosphoprotein</keyword>
<keyword evidence="8" id="KW-0418">Kinase</keyword>
<keyword evidence="12" id="KW-1133">Transmembrane helix</keyword>
<dbReference type="InterPro" id="IPR036097">
    <property type="entry name" value="HisK_dim/P_sf"/>
</dbReference>
<keyword evidence="7" id="KW-0547">Nucleotide-binding</keyword>
<evidence type="ECO:0000256" key="11">
    <source>
        <dbReference type="ARBA" id="ARBA00023136"/>
    </source>
</evidence>
<keyword evidence="11 12" id="KW-0472">Membrane</keyword>
<evidence type="ECO:0000256" key="7">
    <source>
        <dbReference type="ARBA" id="ARBA00022741"/>
    </source>
</evidence>
<evidence type="ECO:0000259" key="13">
    <source>
        <dbReference type="PROSITE" id="PS50109"/>
    </source>
</evidence>
<comment type="subcellular location">
    <subcellularLocation>
        <location evidence="2">Cell membrane</location>
        <topology evidence="2">Multi-pass membrane protein</topology>
    </subcellularLocation>
</comment>
<feature type="transmembrane region" description="Helical" evidence="12">
    <location>
        <begin position="185"/>
        <end position="207"/>
    </location>
</feature>
<evidence type="ECO:0000259" key="14">
    <source>
        <dbReference type="PROSITE" id="PS50885"/>
    </source>
</evidence>
<dbReference type="PANTHER" id="PTHR43065:SF10">
    <property type="entry name" value="PEROXIDE STRESS-ACTIVATED HISTIDINE KINASE MAK3"/>
    <property type="match status" value="1"/>
</dbReference>
<evidence type="ECO:0000313" key="15">
    <source>
        <dbReference type="EMBL" id="MCL7748419.1"/>
    </source>
</evidence>
<dbReference type="GO" id="GO:0005886">
    <property type="term" value="C:plasma membrane"/>
    <property type="evidence" value="ECO:0007669"/>
    <property type="project" value="UniProtKB-SubCell"/>
</dbReference>
<keyword evidence="10" id="KW-0902">Two-component regulatory system</keyword>
<dbReference type="PROSITE" id="PS50885">
    <property type="entry name" value="HAMP"/>
    <property type="match status" value="1"/>
</dbReference>
<evidence type="ECO:0000256" key="12">
    <source>
        <dbReference type="SAM" id="Phobius"/>
    </source>
</evidence>
<dbReference type="AlphaFoldDB" id="A0A9X2I7P1"/>
<dbReference type="SUPFAM" id="SSF158472">
    <property type="entry name" value="HAMP domain-like"/>
    <property type="match status" value="1"/>
</dbReference>
<dbReference type="InterPro" id="IPR003661">
    <property type="entry name" value="HisK_dim/P_dom"/>
</dbReference>
<dbReference type="SUPFAM" id="SSF55874">
    <property type="entry name" value="ATPase domain of HSP90 chaperone/DNA topoisomerase II/histidine kinase"/>
    <property type="match status" value="1"/>
</dbReference>
<comment type="caution">
    <text evidence="15">The sequence shown here is derived from an EMBL/GenBank/DDBJ whole genome shotgun (WGS) entry which is preliminary data.</text>
</comment>
<dbReference type="InterPro" id="IPR003594">
    <property type="entry name" value="HATPase_dom"/>
</dbReference>
<dbReference type="GO" id="GO:0005524">
    <property type="term" value="F:ATP binding"/>
    <property type="evidence" value="ECO:0007669"/>
    <property type="project" value="UniProtKB-KW"/>
</dbReference>
<feature type="domain" description="Histidine kinase" evidence="13">
    <location>
        <begin position="389"/>
        <end position="594"/>
    </location>
</feature>
<keyword evidence="12" id="KW-0812">Transmembrane</keyword>
<accession>A0A9X2I7P1</accession>
<dbReference type="PROSITE" id="PS50109">
    <property type="entry name" value="HIS_KIN"/>
    <property type="match status" value="1"/>
</dbReference>
<dbReference type="PRINTS" id="PR00344">
    <property type="entry name" value="BCTRLSENSOR"/>
</dbReference>
<dbReference type="Proteomes" id="UP001139150">
    <property type="component" value="Unassembled WGS sequence"/>
</dbReference>
<organism evidence="15 16">
    <name type="scientific">Halalkalibacter alkaliphilus</name>
    <dbReference type="NCBI Taxonomy" id="2917993"/>
    <lineage>
        <taxon>Bacteria</taxon>
        <taxon>Bacillati</taxon>
        <taxon>Bacillota</taxon>
        <taxon>Bacilli</taxon>
        <taxon>Bacillales</taxon>
        <taxon>Bacillaceae</taxon>
        <taxon>Halalkalibacter</taxon>
    </lineage>
</organism>
<dbReference type="Gene3D" id="3.30.565.10">
    <property type="entry name" value="Histidine kinase-like ATPase, C-terminal domain"/>
    <property type="match status" value="1"/>
</dbReference>
<reference evidence="15" key="1">
    <citation type="submission" date="2022-02" db="EMBL/GenBank/DDBJ databases">
        <title>Halalkalibacter sp. nov. isolated from Lonar Lake, India.</title>
        <authorList>
            <person name="Joshi A."/>
            <person name="Thite S."/>
            <person name="Lodha T."/>
        </authorList>
    </citation>
    <scope>NUCLEOTIDE SEQUENCE</scope>
    <source>
        <strain evidence="15">MEB205</strain>
    </source>
</reference>
<evidence type="ECO:0000256" key="9">
    <source>
        <dbReference type="ARBA" id="ARBA00022840"/>
    </source>
</evidence>
<dbReference type="RefSeq" id="WP_250097310.1">
    <property type="nucleotide sequence ID" value="NZ_JAKRYL010000015.1"/>
</dbReference>
<evidence type="ECO:0000256" key="6">
    <source>
        <dbReference type="ARBA" id="ARBA00022679"/>
    </source>
</evidence>
<dbReference type="SUPFAM" id="SSF47384">
    <property type="entry name" value="Homodimeric domain of signal transducing histidine kinase"/>
    <property type="match status" value="1"/>
</dbReference>
<dbReference type="CDD" id="cd00082">
    <property type="entry name" value="HisKA"/>
    <property type="match status" value="1"/>
</dbReference>
<feature type="domain" description="HAMP" evidence="14">
    <location>
        <begin position="208"/>
        <end position="260"/>
    </location>
</feature>
<dbReference type="EC" id="2.7.13.3" evidence="3"/>
<evidence type="ECO:0000256" key="2">
    <source>
        <dbReference type="ARBA" id="ARBA00004651"/>
    </source>
</evidence>
<dbReference type="EMBL" id="JAKRYL010000015">
    <property type="protein sequence ID" value="MCL7748419.1"/>
    <property type="molecule type" value="Genomic_DNA"/>
</dbReference>
<keyword evidence="6" id="KW-0808">Transferase</keyword>
<evidence type="ECO:0000256" key="4">
    <source>
        <dbReference type="ARBA" id="ARBA00022475"/>
    </source>
</evidence>
<protein>
    <recommendedName>
        <fullName evidence="3">histidine kinase</fullName>
        <ecNumber evidence="3">2.7.13.3</ecNumber>
    </recommendedName>
</protein>
<proteinExistence type="predicted"/>
<dbReference type="Pfam" id="PF00672">
    <property type="entry name" value="HAMP"/>
    <property type="match status" value="1"/>
</dbReference>
<sequence length="596" mass="68083">MIHFFKKISFRSKILTILLLTTILLSSFSFILIQSIEQISNVNNEINEQNIPELVWISYWEDELHIKGNIVEQFLLNDLCCDLVDTYNSVTVTSQNQLLSEHTAAPPESIEYLKTEIQLLDFKMKNYVQGLISFGDHVAIRNYIERQFLPHHREISNKLQQAKENVLISLTDHSNNVSTIINQSLYLLLFLTIGTVIISFVSAYRLSGSLTKPLEKMVQKVDRIANGEYGLTIQSSEQVEFQKLTGSINQMSTKLKDSFHKIIMDKIFREQILNSLPVGIITADEETKNVTYNYAANHLLKEDNPEYETQNRMFWDILHSKKIIKNVKVPYYSRDTEHALLVSQSELRDQHAKVIGRIFYFVDITETEELEKRMHQSEKLALIGELAAGAAHEIRNPLAVIDGFMSLMNQSLSETDTKKFHMPLLMKELERINSIIEELLLLTKPSAPVFNKTILEDVINEILPLIMQSVANGKVDIQVNLEPIPLQLDIKQMKQVFHNLIRNSIEAIPKKGKLSIYSKKSEDQYQIFIEDNGPGIPEDLQDVVFDPFLTSKENGTGLGLTIVQRIIDNHKGKIKLLSSSEKGTVFSITLPLNGDK</sequence>
<keyword evidence="16" id="KW-1185">Reference proteome</keyword>
<dbReference type="InterPro" id="IPR036890">
    <property type="entry name" value="HATPase_C_sf"/>
</dbReference>
<dbReference type="Pfam" id="PF02518">
    <property type="entry name" value="HATPase_c"/>
    <property type="match status" value="1"/>
</dbReference>
<dbReference type="InterPro" id="IPR004358">
    <property type="entry name" value="Sig_transdc_His_kin-like_C"/>
</dbReference>
<keyword evidence="4" id="KW-1003">Cell membrane</keyword>
<dbReference type="CDD" id="cd06225">
    <property type="entry name" value="HAMP"/>
    <property type="match status" value="1"/>
</dbReference>
<comment type="catalytic activity">
    <reaction evidence="1">
        <text>ATP + protein L-histidine = ADP + protein N-phospho-L-histidine.</text>
        <dbReference type="EC" id="2.7.13.3"/>
    </reaction>
</comment>
<keyword evidence="9 15" id="KW-0067">ATP-binding</keyword>
<dbReference type="Gene3D" id="3.30.450.20">
    <property type="entry name" value="PAS domain"/>
    <property type="match status" value="1"/>
</dbReference>
<dbReference type="Gene3D" id="1.10.287.130">
    <property type="match status" value="1"/>
</dbReference>
<dbReference type="SMART" id="SM00388">
    <property type="entry name" value="HisKA"/>
    <property type="match status" value="1"/>
</dbReference>
<name>A0A9X2I7P1_9BACI</name>
<evidence type="ECO:0000256" key="8">
    <source>
        <dbReference type="ARBA" id="ARBA00022777"/>
    </source>
</evidence>
<dbReference type="SMART" id="SM00304">
    <property type="entry name" value="HAMP"/>
    <property type="match status" value="1"/>
</dbReference>
<dbReference type="Gene3D" id="6.10.340.10">
    <property type="match status" value="1"/>
</dbReference>
<dbReference type="Pfam" id="PF00512">
    <property type="entry name" value="HisKA"/>
    <property type="match status" value="1"/>
</dbReference>
<dbReference type="SMART" id="SM00387">
    <property type="entry name" value="HATPase_c"/>
    <property type="match status" value="1"/>
</dbReference>
<evidence type="ECO:0000256" key="1">
    <source>
        <dbReference type="ARBA" id="ARBA00000085"/>
    </source>
</evidence>
<gene>
    <name evidence="15" type="ORF">MF646_14915</name>
</gene>
<dbReference type="CDD" id="cd00075">
    <property type="entry name" value="HATPase"/>
    <property type="match status" value="1"/>
</dbReference>
<dbReference type="PANTHER" id="PTHR43065">
    <property type="entry name" value="SENSOR HISTIDINE KINASE"/>
    <property type="match status" value="1"/>
</dbReference>
<dbReference type="InterPro" id="IPR005467">
    <property type="entry name" value="His_kinase_dom"/>
</dbReference>
<dbReference type="InterPro" id="IPR003660">
    <property type="entry name" value="HAMP_dom"/>
</dbReference>